<sequence>MSITEVQVPFCVQISNVASGTMSLSPCSLLGTKSTQKTIRSRLKRALSIDVSNLKLRARSSSSGSEKDIGHFKDTPVEAFLQESGVIIVDAAPPLQAADLWEQRFDKLATSQQQLFKSQQKLFESQQQLRKSQQQLSAEVGVLRAGVKSFSAILRCSLVDDVHRKLQELPDGLGFRHEDELWTDYIERIISERGIQWARNKGLSLSSMVLLGKGSGSPFQEGSEAAHRLRLINRELFDSCYLSDLSTEEKAPWQELYKFVKEVSPTLALTIPIRLHLAKSMLDIAIKSPMAKLLGCYPTPRVIVTDKQIV</sequence>
<dbReference type="InParanoid" id="D8TK43"/>
<name>D8TK43_VOLCA</name>
<dbReference type="GeneID" id="9618347"/>
<dbReference type="AlphaFoldDB" id="D8TK43"/>
<protein>
    <submittedName>
        <fullName evidence="1">Uncharacterized protein</fullName>
    </submittedName>
</protein>
<dbReference type="Proteomes" id="UP000001058">
    <property type="component" value="Unassembled WGS sequence"/>
</dbReference>
<keyword evidence="2" id="KW-1185">Reference proteome</keyword>
<dbReference type="EMBL" id="GL378325">
    <property type="protein sequence ID" value="EFJ51998.1"/>
    <property type="molecule type" value="Genomic_DNA"/>
</dbReference>
<evidence type="ECO:0000313" key="1">
    <source>
        <dbReference type="EMBL" id="EFJ51998.1"/>
    </source>
</evidence>
<dbReference type="RefSeq" id="XP_002946772.1">
    <property type="nucleotide sequence ID" value="XM_002946726.1"/>
</dbReference>
<dbReference type="KEGG" id="vcn:VOLCADRAFT_103198"/>
<evidence type="ECO:0000313" key="2">
    <source>
        <dbReference type="Proteomes" id="UP000001058"/>
    </source>
</evidence>
<gene>
    <name evidence="1" type="ORF">VOLCADRAFT_103198</name>
</gene>
<organism evidence="2">
    <name type="scientific">Volvox carteri f. nagariensis</name>
    <dbReference type="NCBI Taxonomy" id="3068"/>
    <lineage>
        <taxon>Eukaryota</taxon>
        <taxon>Viridiplantae</taxon>
        <taxon>Chlorophyta</taxon>
        <taxon>core chlorophytes</taxon>
        <taxon>Chlorophyceae</taxon>
        <taxon>CS clade</taxon>
        <taxon>Chlamydomonadales</taxon>
        <taxon>Volvocaceae</taxon>
        <taxon>Volvox</taxon>
    </lineage>
</organism>
<proteinExistence type="predicted"/>
<reference evidence="1 2" key="1">
    <citation type="journal article" date="2010" name="Science">
        <title>Genomic analysis of organismal complexity in the multicellular green alga Volvox carteri.</title>
        <authorList>
            <person name="Prochnik S.E."/>
            <person name="Umen J."/>
            <person name="Nedelcu A.M."/>
            <person name="Hallmann A."/>
            <person name="Miller S.M."/>
            <person name="Nishii I."/>
            <person name="Ferris P."/>
            <person name="Kuo A."/>
            <person name="Mitros T."/>
            <person name="Fritz-Laylin L.K."/>
            <person name="Hellsten U."/>
            <person name="Chapman J."/>
            <person name="Simakov O."/>
            <person name="Rensing S.A."/>
            <person name="Terry A."/>
            <person name="Pangilinan J."/>
            <person name="Kapitonov V."/>
            <person name="Jurka J."/>
            <person name="Salamov A."/>
            <person name="Shapiro H."/>
            <person name="Schmutz J."/>
            <person name="Grimwood J."/>
            <person name="Lindquist E."/>
            <person name="Lucas S."/>
            <person name="Grigoriev I.V."/>
            <person name="Schmitt R."/>
            <person name="Kirk D."/>
            <person name="Rokhsar D.S."/>
        </authorList>
    </citation>
    <scope>NUCLEOTIDE SEQUENCE [LARGE SCALE GENOMIC DNA]</scope>
    <source>
        <strain evidence="2">f. Nagariensis / Eve</strain>
    </source>
</reference>
<accession>D8TK43</accession>